<evidence type="ECO:0000313" key="10">
    <source>
        <dbReference type="EMBL" id="NEM96666.1"/>
    </source>
</evidence>
<dbReference type="FunFam" id="3.40.50.850:FF:000006">
    <property type="entry name" value="Bifunctional pyrazinamidase/nicotinamidase"/>
    <property type="match status" value="1"/>
</dbReference>
<reference evidence="10 11" key="1">
    <citation type="submission" date="2020-02" db="EMBL/GenBank/DDBJ databases">
        <authorList>
            <person name="Kim M.K."/>
        </authorList>
    </citation>
    <scope>NUCLEOTIDE SEQUENCE [LARGE SCALE GENOMIC DNA]</scope>
    <source>
        <strain evidence="10 11">BT327</strain>
    </source>
</reference>
<keyword evidence="11" id="KW-1185">Reference proteome</keyword>
<keyword evidence="3" id="KW-0479">Metal-binding</keyword>
<dbReference type="Proteomes" id="UP000474777">
    <property type="component" value="Unassembled WGS sequence"/>
</dbReference>
<evidence type="ECO:0000256" key="4">
    <source>
        <dbReference type="ARBA" id="ARBA00022801"/>
    </source>
</evidence>
<dbReference type="PANTHER" id="PTHR11080">
    <property type="entry name" value="PYRAZINAMIDASE/NICOTINAMIDASE"/>
    <property type="match status" value="1"/>
</dbReference>
<dbReference type="InterPro" id="IPR036380">
    <property type="entry name" value="Isochorismatase-like_sf"/>
</dbReference>
<sequence>MKALIIVDVQHDFLPGGALAVPGGDEIIPLINELQSYADLIVATQDWHPAGHKSFASAHEGKSVFEKIDLEGLEQVLWPDHCVQGTHGAEFSPELNMNHVEAIFRKGMEHGIDSYSGFYDNGHRKATGLGAYLKGRGVTEIWVCGLASDYCVYFTALDGLDQGFKTTLIEDASRPIDAASFELKKEHLLSKGGQISHAKKILLKM</sequence>
<keyword evidence="2" id="KW-0662">Pyridine nucleotide biosynthesis</keyword>
<evidence type="ECO:0000256" key="1">
    <source>
        <dbReference type="ARBA" id="ARBA00006336"/>
    </source>
</evidence>
<accession>A0A6B3LR27</accession>
<gene>
    <name evidence="10" type="primary">pncA</name>
    <name evidence="10" type="ORF">GXP69_03070</name>
</gene>
<dbReference type="PANTHER" id="PTHR11080:SF2">
    <property type="entry name" value="LD05707P"/>
    <property type="match status" value="1"/>
</dbReference>
<evidence type="ECO:0000256" key="8">
    <source>
        <dbReference type="ARBA" id="ARBA00072277"/>
    </source>
</evidence>
<dbReference type="AlphaFoldDB" id="A0A6B3LR27"/>
<evidence type="ECO:0000256" key="5">
    <source>
        <dbReference type="ARBA" id="ARBA00037900"/>
    </source>
</evidence>
<dbReference type="EC" id="3.5.1.19" evidence="6"/>
<dbReference type="GO" id="GO:0008936">
    <property type="term" value="F:nicotinamidase activity"/>
    <property type="evidence" value="ECO:0007669"/>
    <property type="project" value="UniProtKB-EC"/>
</dbReference>
<protein>
    <recommendedName>
        <fullName evidence="8">Nicotinamidase</fullName>
        <ecNumber evidence="6">3.5.1.19</ecNumber>
    </recommendedName>
    <alternativeName>
        <fullName evidence="7">Nicotinamide deamidase</fullName>
    </alternativeName>
</protein>
<evidence type="ECO:0000313" key="11">
    <source>
        <dbReference type="Proteomes" id="UP000474777"/>
    </source>
</evidence>
<feature type="domain" description="Isochorismatase-like" evidence="9">
    <location>
        <begin position="3"/>
        <end position="177"/>
    </location>
</feature>
<dbReference type="InterPro" id="IPR000868">
    <property type="entry name" value="Isochorismatase-like_dom"/>
</dbReference>
<dbReference type="GO" id="GO:0019363">
    <property type="term" value="P:pyridine nucleotide biosynthetic process"/>
    <property type="evidence" value="ECO:0007669"/>
    <property type="project" value="UniProtKB-KW"/>
</dbReference>
<evidence type="ECO:0000256" key="6">
    <source>
        <dbReference type="ARBA" id="ARBA00039017"/>
    </source>
</evidence>
<evidence type="ECO:0000256" key="7">
    <source>
        <dbReference type="ARBA" id="ARBA00043224"/>
    </source>
</evidence>
<evidence type="ECO:0000259" key="9">
    <source>
        <dbReference type="Pfam" id="PF00857"/>
    </source>
</evidence>
<dbReference type="SUPFAM" id="SSF52499">
    <property type="entry name" value="Isochorismatase-like hydrolases"/>
    <property type="match status" value="1"/>
</dbReference>
<comment type="similarity">
    <text evidence="1">Belongs to the isochorismatase family.</text>
</comment>
<name>A0A6B3LR27_9BACT</name>
<comment type="caution">
    <text evidence="10">The sequence shown here is derived from an EMBL/GenBank/DDBJ whole genome shotgun (WGS) entry which is preliminary data.</text>
</comment>
<organism evidence="10 11">
    <name type="scientific">Pontibacter burrus</name>
    <dbReference type="NCBI Taxonomy" id="2704466"/>
    <lineage>
        <taxon>Bacteria</taxon>
        <taxon>Pseudomonadati</taxon>
        <taxon>Bacteroidota</taxon>
        <taxon>Cytophagia</taxon>
        <taxon>Cytophagales</taxon>
        <taxon>Hymenobacteraceae</taxon>
        <taxon>Pontibacter</taxon>
    </lineage>
</organism>
<dbReference type="InterPro" id="IPR052347">
    <property type="entry name" value="Isochorismatase_Nicotinamidase"/>
</dbReference>
<dbReference type="CDD" id="cd01011">
    <property type="entry name" value="nicotinamidase"/>
    <property type="match status" value="1"/>
</dbReference>
<dbReference type="NCBIfam" id="NF008623">
    <property type="entry name" value="PRK11609.1"/>
    <property type="match status" value="1"/>
</dbReference>
<dbReference type="GO" id="GO:0046872">
    <property type="term" value="F:metal ion binding"/>
    <property type="evidence" value="ECO:0007669"/>
    <property type="project" value="UniProtKB-KW"/>
</dbReference>
<evidence type="ECO:0000256" key="2">
    <source>
        <dbReference type="ARBA" id="ARBA00022642"/>
    </source>
</evidence>
<dbReference type="RefSeq" id="WP_163912229.1">
    <property type="nucleotide sequence ID" value="NZ_JAAGWD010000001.1"/>
</dbReference>
<keyword evidence="4 10" id="KW-0378">Hydrolase</keyword>
<evidence type="ECO:0000256" key="3">
    <source>
        <dbReference type="ARBA" id="ARBA00022723"/>
    </source>
</evidence>
<dbReference type="Pfam" id="PF00857">
    <property type="entry name" value="Isochorismatase"/>
    <property type="match status" value="1"/>
</dbReference>
<dbReference type="EMBL" id="JAAGWD010000001">
    <property type="protein sequence ID" value="NEM96666.1"/>
    <property type="molecule type" value="Genomic_DNA"/>
</dbReference>
<comment type="pathway">
    <text evidence="5">Cofactor biosynthesis; nicotinate biosynthesis; nicotinate from nicotinamide: step 1/1.</text>
</comment>
<dbReference type="Gene3D" id="3.40.50.850">
    <property type="entry name" value="Isochorismatase-like"/>
    <property type="match status" value="1"/>
</dbReference>
<proteinExistence type="inferred from homology"/>